<dbReference type="PANTHER" id="PTHR24123">
    <property type="entry name" value="ANKYRIN REPEAT-CONTAINING"/>
    <property type="match status" value="1"/>
</dbReference>
<dbReference type="InterPro" id="IPR051165">
    <property type="entry name" value="Multifunctional_ANK_Repeat"/>
</dbReference>
<organism evidence="4 5">
    <name type="scientific">Lentithecium fluviatile CBS 122367</name>
    <dbReference type="NCBI Taxonomy" id="1168545"/>
    <lineage>
        <taxon>Eukaryota</taxon>
        <taxon>Fungi</taxon>
        <taxon>Dikarya</taxon>
        <taxon>Ascomycota</taxon>
        <taxon>Pezizomycotina</taxon>
        <taxon>Dothideomycetes</taxon>
        <taxon>Pleosporomycetidae</taxon>
        <taxon>Pleosporales</taxon>
        <taxon>Massarineae</taxon>
        <taxon>Lentitheciaceae</taxon>
        <taxon>Lentithecium</taxon>
    </lineage>
</organism>
<dbReference type="PROSITE" id="PS50297">
    <property type="entry name" value="ANK_REP_REGION"/>
    <property type="match status" value="3"/>
</dbReference>
<feature type="repeat" description="ANK" evidence="3">
    <location>
        <begin position="207"/>
        <end position="230"/>
    </location>
</feature>
<evidence type="ECO:0000256" key="1">
    <source>
        <dbReference type="ARBA" id="ARBA00022737"/>
    </source>
</evidence>
<dbReference type="Pfam" id="PF00023">
    <property type="entry name" value="Ank"/>
    <property type="match status" value="2"/>
</dbReference>
<dbReference type="InterPro" id="IPR036770">
    <property type="entry name" value="Ankyrin_rpt-contain_sf"/>
</dbReference>
<dbReference type="AlphaFoldDB" id="A0A6G1JAA7"/>
<dbReference type="OrthoDB" id="5130968at2759"/>
<dbReference type="SUPFAM" id="SSF48403">
    <property type="entry name" value="Ankyrin repeat"/>
    <property type="match status" value="2"/>
</dbReference>
<feature type="repeat" description="ANK" evidence="3">
    <location>
        <begin position="38"/>
        <end position="62"/>
    </location>
</feature>
<evidence type="ECO:0000256" key="3">
    <source>
        <dbReference type="PROSITE-ProRule" id="PRU00023"/>
    </source>
</evidence>
<dbReference type="SMART" id="SM00248">
    <property type="entry name" value="ANK"/>
    <property type="match status" value="8"/>
</dbReference>
<dbReference type="PROSITE" id="PS50088">
    <property type="entry name" value="ANK_REPEAT"/>
    <property type="match status" value="3"/>
</dbReference>
<dbReference type="InterPro" id="IPR002110">
    <property type="entry name" value="Ankyrin_rpt"/>
</dbReference>
<evidence type="ECO:0000256" key="2">
    <source>
        <dbReference type="ARBA" id="ARBA00023043"/>
    </source>
</evidence>
<gene>
    <name evidence="4" type="ORF">K458DRAFT_415365</name>
</gene>
<dbReference type="EMBL" id="MU005575">
    <property type="protein sequence ID" value="KAF2687095.1"/>
    <property type="molecule type" value="Genomic_DNA"/>
</dbReference>
<reference evidence="4" key="1">
    <citation type="journal article" date="2020" name="Stud. Mycol.">
        <title>101 Dothideomycetes genomes: a test case for predicting lifestyles and emergence of pathogens.</title>
        <authorList>
            <person name="Haridas S."/>
            <person name="Albert R."/>
            <person name="Binder M."/>
            <person name="Bloem J."/>
            <person name="Labutti K."/>
            <person name="Salamov A."/>
            <person name="Andreopoulos B."/>
            <person name="Baker S."/>
            <person name="Barry K."/>
            <person name="Bills G."/>
            <person name="Bluhm B."/>
            <person name="Cannon C."/>
            <person name="Castanera R."/>
            <person name="Culley D."/>
            <person name="Daum C."/>
            <person name="Ezra D."/>
            <person name="Gonzalez J."/>
            <person name="Henrissat B."/>
            <person name="Kuo A."/>
            <person name="Liang C."/>
            <person name="Lipzen A."/>
            <person name="Lutzoni F."/>
            <person name="Magnuson J."/>
            <person name="Mondo S."/>
            <person name="Nolan M."/>
            <person name="Ohm R."/>
            <person name="Pangilinan J."/>
            <person name="Park H.-J."/>
            <person name="Ramirez L."/>
            <person name="Alfaro M."/>
            <person name="Sun H."/>
            <person name="Tritt A."/>
            <person name="Yoshinaga Y."/>
            <person name="Zwiers L.-H."/>
            <person name="Turgeon B."/>
            <person name="Goodwin S."/>
            <person name="Spatafora J."/>
            <person name="Crous P."/>
            <person name="Grigoriev I."/>
        </authorList>
    </citation>
    <scope>NUCLEOTIDE SEQUENCE</scope>
    <source>
        <strain evidence="4">CBS 122367</strain>
    </source>
</reference>
<feature type="repeat" description="ANK" evidence="3">
    <location>
        <begin position="372"/>
        <end position="404"/>
    </location>
</feature>
<keyword evidence="1" id="KW-0677">Repeat</keyword>
<accession>A0A6G1JAA7</accession>
<evidence type="ECO:0000313" key="5">
    <source>
        <dbReference type="Proteomes" id="UP000799291"/>
    </source>
</evidence>
<dbReference type="Proteomes" id="UP000799291">
    <property type="component" value="Unassembled WGS sequence"/>
</dbReference>
<sequence length="518" mass="57796">MDGRTSLHWAVSIDSIECVEALLNHPRIKTALNLRDGSGSTPLLIALQKGHRGIVDLLIAKGKAEEVVLNESAFVSLYFDDICKDFIELLLSDPKADMNAVVDVNGTTPICWAARKKEADILERLLHRADTNVNGYDSFGKTPLMWCVDKRVPSMIRMLLGRSDVDINLVDEKGRSAFHSTAIWGVEVIMQDLLARPKGAFAAEDGYGRTPLDLAAKNGNTAILKLLLEKYWTHHRVGLPFSPLYDAIQRGRMKIVRILLDYLQTEPGDWVHRANSCAAAVEGTECFELLRTKFGDWMRRNPKWKLRCIHNSAMPAESSKLKYTLATIRNWKDTETDINVNFTLGDRTWDDVHTLEIVSAATEGDINSFDGQQRTALHAAAMRGDKCRVRILVAMGADSQTKDGSGCTAAEYVSAEATSVPRGLASKDNIFLIWKDRASRRHPCSDRSLSSSSESEFERMLGVKKPSKGFGLPLPRQVHPWPGTRRDVRTGVAIPESKARRSRKHSYHAKASMKFLTV</sequence>
<dbReference type="Pfam" id="PF12796">
    <property type="entry name" value="Ank_2"/>
    <property type="match status" value="2"/>
</dbReference>
<proteinExistence type="predicted"/>
<protein>
    <submittedName>
        <fullName evidence="4">Ankyrin</fullName>
    </submittedName>
</protein>
<keyword evidence="5" id="KW-1185">Reference proteome</keyword>
<dbReference type="PANTHER" id="PTHR24123:SF33">
    <property type="entry name" value="PROTEIN HOS4"/>
    <property type="match status" value="1"/>
</dbReference>
<name>A0A6G1JAA7_9PLEO</name>
<keyword evidence="2 3" id="KW-0040">ANK repeat</keyword>
<evidence type="ECO:0000313" key="4">
    <source>
        <dbReference type="EMBL" id="KAF2687095.1"/>
    </source>
</evidence>
<dbReference type="Gene3D" id="1.25.40.20">
    <property type="entry name" value="Ankyrin repeat-containing domain"/>
    <property type="match status" value="3"/>
</dbReference>